<accession>A0A808FBK6</accession>
<sequence>MDYRDPETARRRSIFHQRIQIGFPGRSFVVDLQSYFSSLLKLQIHPRLSSIPRFNLSSLHSDFCHIARRFHHPPNKPLAIGRLMPKLRISGGRIKHEKNSFWTCRVPLAMKFIRTTKEHIRNQIHVEILK</sequence>
<dbReference type="AlphaFoldDB" id="A0A808FBK6"/>
<reference evidence="1" key="1">
    <citation type="journal article" date="2017" name="BMC Genomics">
        <title>Xanthomonas adaptation to common bean is associated with horizontal transfers of genes encoding TAL effectors.</title>
        <authorList>
            <person name="Ruh M."/>
            <person name="Briand M."/>
            <person name="Bonneau S."/>
            <person name="Jacques M.A."/>
            <person name="Chen N.W.G."/>
        </authorList>
    </citation>
    <scope>NUCLEOTIDE SEQUENCE [LARGE SCALE GENOMIC DNA]</scope>
    <source>
        <strain evidence="1">CFBP6167</strain>
    </source>
</reference>
<protein>
    <submittedName>
        <fullName evidence="1">Uncharacterized protein</fullName>
    </submittedName>
</protein>
<dbReference type="EMBL" id="CP021018">
    <property type="protein sequence ID" value="ATS87116.1"/>
    <property type="molecule type" value="Genomic_DNA"/>
</dbReference>
<name>A0A808FBK6_XANCI</name>
<gene>
    <name evidence="1" type="ORF">XcfCFBP6167P_01130</name>
</gene>
<proteinExistence type="predicted"/>
<evidence type="ECO:0000313" key="1">
    <source>
        <dbReference type="EMBL" id="ATS87116.1"/>
    </source>
</evidence>
<organism evidence="1">
    <name type="scientific">Xanthomonas citri pv. phaseoli var. fuscans</name>
    <dbReference type="NCBI Taxonomy" id="473423"/>
    <lineage>
        <taxon>Bacteria</taxon>
        <taxon>Pseudomonadati</taxon>
        <taxon>Pseudomonadota</taxon>
        <taxon>Gammaproteobacteria</taxon>
        <taxon>Lysobacterales</taxon>
        <taxon>Lysobacteraceae</taxon>
        <taxon>Xanthomonas</taxon>
    </lineage>
</organism>